<name>A0A0V7ZIV4_9CYAN</name>
<reference evidence="2 3" key="1">
    <citation type="journal article" date="2015" name="Genome Announc.">
        <title>Draft Genome of the Euendolithic (true boring) Cyanobacterium Mastigocoleus testarum strain BC008.</title>
        <authorList>
            <person name="Guida B.S."/>
            <person name="Garcia-Pichel F."/>
        </authorList>
    </citation>
    <scope>NUCLEOTIDE SEQUENCE [LARGE SCALE GENOMIC DNA]</scope>
    <source>
        <strain evidence="2 3">BC008</strain>
    </source>
</reference>
<evidence type="ECO:0000313" key="3">
    <source>
        <dbReference type="Proteomes" id="UP000053372"/>
    </source>
</evidence>
<dbReference type="InterPro" id="IPR036365">
    <property type="entry name" value="PGBD-like_sf"/>
</dbReference>
<dbReference type="InterPro" id="IPR002477">
    <property type="entry name" value="Peptidoglycan-bd-like"/>
</dbReference>
<sequence>MNYISILITSGLTTGQSPLPQLLKQQLVQLEKQKNNNHQQMSQQASTAQITPPEFMQLNKMSSDTAPKLVLKKEEILEKTREKLASKCLSKSQAVKMKMRRINYSNFSCGTKKSLKLVTRVSRSEEGYPLKLLFVPSKLKNISPRRNNKLYSQIILRQRFRYEETGGFGRLNNAIATTRSKEFLPTLHFGNRGIPVKVLQRLLIYNGYAISVDGIFGALTETAVKAFQNQHDLGVDGVVGNKTWRALSQ</sequence>
<keyword evidence="3" id="KW-1185">Reference proteome</keyword>
<dbReference type="Pfam" id="PF01471">
    <property type="entry name" value="PG_binding_1"/>
    <property type="match status" value="1"/>
</dbReference>
<proteinExistence type="predicted"/>
<comment type="caution">
    <text evidence="2">The sequence shown here is derived from an EMBL/GenBank/DDBJ whole genome shotgun (WGS) entry which is preliminary data.</text>
</comment>
<dbReference type="InterPro" id="IPR036366">
    <property type="entry name" value="PGBDSf"/>
</dbReference>
<dbReference type="EMBL" id="LMTZ01000122">
    <property type="protein sequence ID" value="KST64424.1"/>
    <property type="molecule type" value="Genomic_DNA"/>
</dbReference>
<gene>
    <name evidence="2" type="ORF">BC008_17480</name>
</gene>
<organism evidence="2 3">
    <name type="scientific">Mastigocoleus testarum BC008</name>
    <dbReference type="NCBI Taxonomy" id="371196"/>
    <lineage>
        <taxon>Bacteria</taxon>
        <taxon>Bacillati</taxon>
        <taxon>Cyanobacteriota</taxon>
        <taxon>Cyanophyceae</taxon>
        <taxon>Nostocales</taxon>
        <taxon>Hapalosiphonaceae</taxon>
        <taxon>Mastigocoleus</taxon>
    </lineage>
</organism>
<dbReference type="Proteomes" id="UP000053372">
    <property type="component" value="Unassembled WGS sequence"/>
</dbReference>
<evidence type="ECO:0000259" key="1">
    <source>
        <dbReference type="Pfam" id="PF01471"/>
    </source>
</evidence>
<accession>A0A0V7ZIV4</accession>
<dbReference type="RefSeq" id="WP_027843608.1">
    <property type="nucleotide sequence ID" value="NZ_LMTZ01000122.1"/>
</dbReference>
<dbReference type="SUPFAM" id="SSF47090">
    <property type="entry name" value="PGBD-like"/>
    <property type="match status" value="1"/>
</dbReference>
<feature type="domain" description="Peptidoglycan binding-like" evidence="1">
    <location>
        <begin position="195"/>
        <end position="247"/>
    </location>
</feature>
<protein>
    <recommendedName>
        <fullName evidence="1">Peptidoglycan binding-like domain-containing protein</fullName>
    </recommendedName>
</protein>
<evidence type="ECO:0000313" key="2">
    <source>
        <dbReference type="EMBL" id="KST64424.1"/>
    </source>
</evidence>
<dbReference type="AlphaFoldDB" id="A0A0V7ZIV4"/>
<dbReference type="Gene3D" id="1.10.101.10">
    <property type="entry name" value="PGBD-like superfamily/PGBD"/>
    <property type="match status" value="1"/>
</dbReference>